<proteinExistence type="predicted"/>
<evidence type="ECO:0000313" key="6">
    <source>
        <dbReference type="Proteomes" id="UP001160301"/>
    </source>
</evidence>
<evidence type="ECO:0008006" key="7">
    <source>
        <dbReference type="Google" id="ProtNLM"/>
    </source>
</evidence>
<evidence type="ECO:0000256" key="3">
    <source>
        <dbReference type="ARBA" id="ARBA00023134"/>
    </source>
</evidence>
<accession>A0ABT6NZR5</accession>
<dbReference type="EMBL" id="JARZHI010000034">
    <property type="protein sequence ID" value="MDI1433819.1"/>
    <property type="molecule type" value="Genomic_DNA"/>
</dbReference>
<keyword evidence="6" id="KW-1185">Reference proteome</keyword>
<dbReference type="PANTHER" id="PTHR43087">
    <property type="entry name" value="LYSINE/ARGININE/ORNITHINE TRANSPORT SYSTEM KINASE"/>
    <property type="match status" value="1"/>
</dbReference>
<keyword evidence="3" id="KW-0342">GTP-binding</keyword>
<evidence type="ECO:0000256" key="1">
    <source>
        <dbReference type="ARBA" id="ARBA00022741"/>
    </source>
</evidence>
<dbReference type="Pfam" id="PF03308">
    <property type="entry name" value="MeaB"/>
    <property type="match status" value="1"/>
</dbReference>
<keyword evidence="1" id="KW-0547">Nucleotide-binding</keyword>
<keyword evidence="4" id="KW-0143">Chaperone</keyword>
<gene>
    <name evidence="5" type="ORF">QHF89_30250</name>
</gene>
<evidence type="ECO:0000313" key="5">
    <source>
        <dbReference type="EMBL" id="MDI1433819.1"/>
    </source>
</evidence>
<evidence type="ECO:0000256" key="4">
    <source>
        <dbReference type="ARBA" id="ARBA00023186"/>
    </source>
</evidence>
<dbReference type="Gene3D" id="3.40.50.300">
    <property type="entry name" value="P-loop containing nucleotide triphosphate hydrolases"/>
    <property type="match status" value="1"/>
</dbReference>
<name>A0ABT6NZR5_9BACT</name>
<dbReference type="Proteomes" id="UP001160301">
    <property type="component" value="Unassembled WGS sequence"/>
</dbReference>
<dbReference type="InterPro" id="IPR052040">
    <property type="entry name" value="GTPase/Isobutyryl-CoA_mutase"/>
</dbReference>
<protein>
    <recommendedName>
        <fullName evidence="7">Methylmalonyl Co-A mutase-associated GTPase MeaB</fullName>
    </recommendedName>
</protein>
<dbReference type="SUPFAM" id="SSF52540">
    <property type="entry name" value="P-loop containing nucleoside triphosphate hydrolases"/>
    <property type="match status" value="1"/>
</dbReference>
<reference evidence="5 6" key="1">
    <citation type="submission" date="2023-04" db="EMBL/GenBank/DDBJ databases">
        <title>The genome sequence of Polyangium sorediatum DSM14670.</title>
        <authorList>
            <person name="Zhang X."/>
        </authorList>
    </citation>
    <scope>NUCLEOTIDE SEQUENCE [LARGE SCALE GENOMIC DNA]</scope>
    <source>
        <strain evidence="5 6">DSM 14670</strain>
    </source>
</reference>
<organism evidence="5 6">
    <name type="scientific">Polyangium sorediatum</name>
    <dbReference type="NCBI Taxonomy" id="889274"/>
    <lineage>
        <taxon>Bacteria</taxon>
        <taxon>Pseudomonadati</taxon>
        <taxon>Myxococcota</taxon>
        <taxon>Polyangia</taxon>
        <taxon>Polyangiales</taxon>
        <taxon>Polyangiaceae</taxon>
        <taxon>Polyangium</taxon>
    </lineage>
</organism>
<sequence>MFIRSLATRGALGGLSRSAADVIRVLDAWGADVILVETVGVGQDELEITRTADTTLVVMAPGLGDDVQAIKAGLLECADVFAVNQADREGADAAVRDLELMTALGGHARHPEAG</sequence>
<dbReference type="PANTHER" id="PTHR43087:SF1">
    <property type="entry name" value="LAO_AO TRANSPORT SYSTEM ATPASE"/>
    <property type="match status" value="1"/>
</dbReference>
<keyword evidence="2" id="KW-0378">Hydrolase</keyword>
<comment type="caution">
    <text evidence="5">The sequence shown here is derived from an EMBL/GenBank/DDBJ whole genome shotgun (WGS) entry which is preliminary data.</text>
</comment>
<dbReference type="InterPro" id="IPR027417">
    <property type="entry name" value="P-loop_NTPase"/>
</dbReference>
<evidence type="ECO:0000256" key="2">
    <source>
        <dbReference type="ARBA" id="ARBA00022801"/>
    </source>
</evidence>